<comment type="similarity">
    <text evidence="1 10">Belongs to the methyltransferase superfamily.</text>
</comment>
<evidence type="ECO:0000256" key="1">
    <source>
        <dbReference type="ARBA" id="ARBA00008361"/>
    </source>
</evidence>
<proteinExistence type="inferred from homology"/>
<dbReference type="EMBL" id="GISG01094383">
    <property type="protein sequence ID" value="MBA4635241.1"/>
    <property type="molecule type" value="Transcribed_RNA"/>
</dbReference>
<dbReference type="FunFam" id="3.40.50.150:FF:000076">
    <property type="entry name" value="probable methyltransferase PMT21"/>
    <property type="match status" value="1"/>
</dbReference>
<organism evidence="12">
    <name type="scientific">Opuntia streptacantha</name>
    <name type="common">Prickly pear cactus</name>
    <name type="synonym">Opuntia cardona</name>
    <dbReference type="NCBI Taxonomy" id="393608"/>
    <lineage>
        <taxon>Eukaryota</taxon>
        <taxon>Viridiplantae</taxon>
        <taxon>Streptophyta</taxon>
        <taxon>Embryophyta</taxon>
        <taxon>Tracheophyta</taxon>
        <taxon>Spermatophyta</taxon>
        <taxon>Magnoliopsida</taxon>
        <taxon>eudicotyledons</taxon>
        <taxon>Gunneridae</taxon>
        <taxon>Pentapetalae</taxon>
        <taxon>Caryophyllales</taxon>
        <taxon>Cactineae</taxon>
        <taxon>Cactaceae</taxon>
        <taxon>Opuntioideae</taxon>
        <taxon>Opuntia</taxon>
    </lineage>
</organism>
<dbReference type="SUPFAM" id="SSF53335">
    <property type="entry name" value="S-adenosyl-L-methionine-dependent methyltransferases"/>
    <property type="match status" value="2"/>
</dbReference>
<dbReference type="GO" id="GO:0005768">
    <property type="term" value="C:endosome"/>
    <property type="evidence" value="ECO:0007669"/>
    <property type="project" value="TreeGrafter"/>
</dbReference>
<keyword evidence="6 10" id="KW-1133">Transmembrane helix</keyword>
<evidence type="ECO:0000256" key="3">
    <source>
        <dbReference type="ARBA" id="ARBA00022679"/>
    </source>
</evidence>
<dbReference type="GO" id="GO:0032259">
    <property type="term" value="P:methylation"/>
    <property type="evidence" value="ECO:0007669"/>
    <property type="project" value="UniProtKB-KW"/>
</dbReference>
<feature type="region of interest" description="Disordered" evidence="11">
    <location>
        <begin position="43"/>
        <end position="69"/>
    </location>
</feature>
<evidence type="ECO:0000313" key="12">
    <source>
        <dbReference type="EMBL" id="MBA4635241.1"/>
    </source>
</evidence>
<dbReference type="CDD" id="cd02440">
    <property type="entry name" value="AdoMet_MTases"/>
    <property type="match status" value="1"/>
</dbReference>
<evidence type="ECO:0000256" key="2">
    <source>
        <dbReference type="ARBA" id="ARBA00022603"/>
    </source>
</evidence>
<keyword evidence="5 10" id="KW-0735">Signal-anchor</keyword>
<dbReference type="InterPro" id="IPR004159">
    <property type="entry name" value="Put_SAM_MeTrfase"/>
</dbReference>
<name>A0A7C9D6N9_OPUST</name>
<keyword evidence="8 10" id="KW-0325">Glycoprotein</keyword>
<dbReference type="GO" id="GO:0016020">
    <property type="term" value="C:membrane"/>
    <property type="evidence" value="ECO:0007669"/>
    <property type="project" value="UniProtKB-SubCell"/>
</dbReference>
<dbReference type="EC" id="2.1.1.-" evidence="10"/>
<evidence type="ECO:0000256" key="10">
    <source>
        <dbReference type="RuleBase" id="RU366043"/>
    </source>
</evidence>
<reference evidence="12" key="2">
    <citation type="submission" date="2020-07" db="EMBL/GenBank/DDBJ databases">
        <authorList>
            <person name="Vera ALvarez R."/>
            <person name="Arias-Moreno D.M."/>
            <person name="Jimenez-Jacinto V."/>
            <person name="Jimenez-Bremont J.F."/>
            <person name="Swaminathan K."/>
            <person name="Moose S.P."/>
            <person name="Guerrero-Gonzalez M.L."/>
            <person name="Marino-Ramirez L."/>
            <person name="Landsman D."/>
            <person name="Rodriguez-Kessler M."/>
            <person name="Delgado-Sanchez P."/>
        </authorList>
    </citation>
    <scope>NUCLEOTIDE SEQUENCE</scope>
    <source>
        <tissue evidence="12">Cladode</tissue>
    </source>
</reference>
<accession>A0A7C9D6N9</accession>
<evidence type="ECO:0000256" key="5">
    <source>
        <dbReference type="ARBA" id="ARBA00022968"/>
    </source>
</evidence>
<dbReference type="PANTHER" id="PTHR10108">
    <property type="entry name" value="SAM-DEPENDENT METHYLTRANSFERASE"/>
    <property type="match status" value="1"/>
</dbReference>
<sequence>MAFKILPFSKAAIQKPLFSIILVTLLSFFYLFGSFTTTNPSRGIPTTTIGTTSRTSIDNSNASYPSEKTEHPVPSSVAHKLDFAAHHFGDVLFPTPFQDNTFITCPRNFTNYCPCQDSTRLKRFSAEKFFYKERHCPENGQKLRCLVPRPKGYRRPFMWPKSRDMAWYVNVPFKRLTVDKKKQNWVRLEGNRLIFPGGGTSFPHGVKGYMDVIKQALPLKSGRIRTALDIGCGVATFGAALLDYSILTMSIAPVDVHEAQVEFALERGLPAMIGVLGTYRLPYPSRSFDLAHCSRCLVKWADYDGLYLMEVDRVIRPGGYLVLSGPPIGWRFSYKGWQRTAEDLEKEQIVLEDQARRLCWKKIAEQGPIAVWQKPTNHIHCAKKLKAWKSPHFCAGNDSDSAWYKELQPCITPLPNVKKVRHTSGGLLEKWPKRLNVAPPRIASSRSAASALRTFDEDNQLWKRRVQHYGRVLGSLSKGGYRNVIDMNAGLGGFAAALSSYPLWVMNVVPFDSEDNSLGAIYERGLIGTYMNWCEAFSTYPRTYDLIHADGIFSIYMKKCEILDILFEIYRVLRPHGAVIVRDHVDVVVKVKDLMENMGWNPTLSHSEVGPHHPEKVLFVDNLKSM</sequence>
<comment type="subcellular location">
    <subcellularLocation>
        <location evidence="9">Endomembrane system</location>
        <topology evidence="9">Single-pass type II membrane protein</topology>
    </subcellularLocation>
    <subcellularLocation>
        <location evidence="10">Membrane</location>
        <topology evidence="10">Single-pass type II membrane protein</topology>
    </subcellularLocation>
</comment>
<dbReference type="PANTHER" id="PTHR10108:SF968">
    <property type="entry name" value="METHYLTRANSFERASE PMT19-RELATED"/>
    <property type="match status" value="1"/>
</dbReference>
<evidence type="ECO:0000256" key="8">
    <source>
        <dbReference type="ARBA" id="ARBA00023180"/>
    </source>
</evidence>
<dbReference type="Gene3D" id="3.40.50.150">
    <property type="entry name" value="Vaccinia Virus protein VP39"/>
    <property type="match status" value="1"/>
</dbReference>
<dbReference type="GO" id="GO:0005802">
    <property type="term" value="C:trans-Golgi network"/>
    <property type="evidence" value="ECO:0007669"/>
    <property type="project" value="TreeGrafter"/>
</dbReference>
<evidence type="ECO:0000256" key="6">
    <source>
        <dbReference type="ARBA" id="ARBA00022989"/>
    </source>
</evidence>
<reference evidence="12" key="1">
    <citation type="journal article" date="2013" name="J. Plant Res.">
        <title>Effect of fungi and light on seed germination of three Opuntia species from semiarid lands of central Mexico.</title>
        <authorList>
            <person name="Delgado-Sanchez P."/>
            <person name="Jimenez-Bremont J.F."/>
            <person name="Guerrero-Gonzalez Mde L."/>
            <person name="Flores J."/>
        </authorList>
    </citation>
    <scope>NUCLEOTIDE SEQUENCE</scope>
    <source>
        <tissue evidence="12">Cladode</tissue>
    </source>
</reference>
<dbReference type="AlphaFoldDB" id="A0A7C9D6N9"/>
<keyword evidence="7 10" id="KW-0472">Membrane</keyword>
<dbReference type="Pfam" id="PF03141">
    <property type="entry name" value="Methyltransf_29"/>
    <property type="match status" value="1"/>
</dbReference>
<keyword evidence="4 10" id="KW-0812">Transmembrane</keyword>
<protein>
    <recommendedName>
        <fullName evidence="10">Methyltransferase</fullName>
        <ecNumber evidence="10">2.1.1.-</ecNumber>
    </recommendedName>
</protein>
<keyword evidence="2 10" id="KW-0489">Methyltransferase</keyword>
<evidence type="ECO:0000256" key="7">
    <source>
        <dbReference type="ARBA" id="ARBA00023136"/>
    </source>
</evidence>
<keyword evidence="3 10" id="KW-0808">Transferase</keyword>
<feature type="compositionally biased region" description="Low complexity" evidence="11">
    <location>
        <begin position="43"/>
        <end position="57"/>
    </location>
</feature>
<evidence type="ECO:0000256" key="11">
    <source>
        <dbReference type="SAM" id="MobiDB-lite"/>
    </source>
</evidence>
<evidence type="ECO:0000256" key="4">
    <source>
        <dbReference type="ARBA" id="ARBA00022692"/>
    </source>
</evidence>
<evidence type="ECO:0000256" key="9">
    <source>
        <dbReference type="ARBA" id="ARBA00060399"/>
    </source>
</evidence>
<dbReference type="GO" id="GO:0008168">
    <property type="term" value="F:methyltransferase activity"/>
    <property type="evidence" value="ECO:0007669"/>
    <property type="project" value="UniProtKB-UniRule"/>
</dbReference>
<feature type="transmembrane region" description="Helical" evidence="10">
    <location>
        <begin position="12"/>
        <end position="32"/>
    </location>
</feature>
<dbReference type="InterPro" id="IPR029063">
    <property type="entry name" value="SAM-dependent_MTases_sf"/>
</dbReference>